<keyword evidence="2" id="KW-1185">Reference proteome</keyword>
<dbReference type="EMBL" id="MU394376">
    <property type="protein sequence ID" value="KAI6082182.1"/>
    <property type="molecule type" value="Genomic_DNA"/>
</dbReference>
<comment type="caution">
    <text evidence="1">The sequence shown here is derived from an EMBL/GenBank/DDBJ whole genome shotgun (WGS) entry which is preliminary data.</text>
</comment>
<dbReference type="Proteomes" id="UP001497680">
    <property type="component" value="Unassembled WGS sequence"/>
</dbReference>
<protein>
    <submittedName>
        <fullName evidence="1">Uncharacterized protein</fullName>
    </submittedName>
</protein>
<organism evidence="1 2">
    <name type="scientific">Hypoxylon rubiginosum</name>
    <dbReference type="NCBI Taxonomy" id="110542"/>
    <lineage>
        <taxon>Eukaryota</taxon>
        <taxon>Fungi</taxon>
        <taxon>Dikarya</taxon>
        <taxon>Ascomycota</taxon>
        <taxon>Pezizomycotina</taxon>
        <taxon>Sordariomycetes</taxon>
        <taxon>Xylariomycetidae</taxon>
        <taxon>Xylariales</taxon>
        <taxon>Hypoxylaceae</taxon>
        <taxon>Hypoxylon</taxon>
    </lineage>
</organism>
<evidence type="ECO:0000313" key="2">
    <source>
        <dbReference type="Proteomes" id="UP001497680"/>
    </source>
</evidence>
<evidence type="ECO:0000313" key="1">
    <source>
        <dbReference type="EMBL" id="KAI6082182.1"/>
    </source>
</evidence>
<proteinExistence type="predicted"/>
<reference evidence="1 2" key="1">
    <citation type="journal article" date="2022" name="New Phytol.">
        <title>Ecological generalism drives hyperdiversity of secondary metabolite gene clusters in xylarialean endophytes.</title>
        <authorList>
            <person name="Franco M.E.E."/>
            <person name="Wisecaver J.H."/>
            <person name="Arnold A.E."/>
            <person name="Ju Y.M."/>
            <person name="Slot J.C."/>
            <person name="Ahrendt S."/>
            <person name="Moore L.P."/>
            <person name="Eastman K.E."/>
            <person name="Scott K."/>
            <person name="Konkel Z."/>
            <person name="Mondo S.J."/>
            <person name="Kuo A."/>
            <person name="Hayes R.D."/>
            <person name="Haridas S."/>
            <person name="Andreopoulos B."/>
            <person name="Riley R."/>
            <person name="LaButti K."/>
            <person name="Pangilinan J."/>
            <person name="Lipzen A."/>
            <person name="Amirebrahimi M."/>
            <person name="Yan J."/>
            <person name="Adam C."/>
            <person name="Keymanesh K."/>
            <person name="Ng V."/>
            <person name="Louie K."/>
            <person name="Northen T."/>
            <person name="Drula E."/>
            <person name="Henrissat B."/>
            <person name="Hsieh H.M."/>
            <person name="Youens-Clark K."/>
            <person name="Lutzoni F."/>
            <person name="Miadlikowska J."/>
            <person name="Eastwood D.C."/>
            <person name="Hamelin R.C."/>
            <person name="Grigoriev I.V."/>
            <person name="U'Ren J.M."/>
        </authorList>
    </citation>
    <scope>NUCLEOTIDE SEQUENCE [LARGE SCALE GENOMIC DNA]</scope>
    <source>
        <strain evidence="1 2">ER1909</strain>
    </source>
</reference>
<gene>
    <name evidence="1" type="ORF">F4821DRAFT_282016</name>
</gene>
<feature type="non-terminal residue" evidence="1">
    <location>
        <position position="1"/>
    </location>
</feature>
<accession>A0ACC0CPE6</accession>
<sequence>GLVQRQLNSILQRRRLARSLLFSTHLSLFTSFLASIWAIKYQSNISHYSVTFSNIHVTQLRIYRQPRQIMNSSDNISGDSSPWLIYLDKRLSPEALEDWTGVDSDILNILRNMLLALGNAETAANEAVQRIQKCYTLNYLKEEAPERKEPDHGAKLFIHSLCTFIFELASQIPYAGIKHEALARLIVGLKDKAAQEFNEEDPQLLYDNEALLWVAEEKWNRCRIHSVDKINNLLEAKCNVWINTAAFLARLVDADMLGIDGVRWAAFDVEEGLGGAEDDKRANDQIRCCRAVVAAQYIQLAGSVIAREIKVPTSQLVHPKWVPPMDKEKWDTWATQLNRIANSEIIYGAEYGLKSEVRKAHVKMMDITAALFSDDTN</sequence>
<name>A0ACC0CPE6_9PEZI</name>